<dbReference type="Proteomes" id="UP000295781">
    <property type="component" value="Chromosome"/>
</dbReference>
<dbReference type="EMBL" id="CP012670">
    <property type="protein sequence ID" value="AUX21574.1"/>
    <property type="molecule type" value="Genomic_DNA"/>
</dbReference>
<dbReference type="RefSeq" id="WP_242516074.1">
    <property type="nucleotide sequence ID" value="NZ_CP012670.1"/>
</dbReference>
<dbReference type="Pfam" id="PF25989">
    <property type="entry name" value="YknX_C"/>
    <property type="match status" value="1"/>
</dbReference>
<reference evidence="7 8" key="1">
    <citation type="submission" date="2015-09" db="EMBL/GenBank/DDBJ databases">
        <title>Sorangium comparison.</title>
        <authorList>
            <person name="Zaburannyi N."/>
            <person name="Bunk B."/>
            <person name="Overmann J."/>
            <person name="Mueller R."/>
        </authorList>
    </citation>
    <scope>NUCLEOTIDE SEQUENCE [LARGE SCALE GENOMIC DNA]</scope>
    <source>
        <strain evidence="7 8">So ceGT47</strain>
    </source>
</reference>
<evidence type="ECO:0000259" key="6">
    <source>
        <dbReference type="Pfam" id="PF25989"/>
    </source>
</evidence>
<sequence length="430" mass="44714">MSIRELAPRRPPTRMRHRPGRVAVPWPPLVALLALLQGAGCDSGSAAPRPEGARAEQPASGAREVELAPVTEAAVEQLVAISGTLDADEQVTVGAKVPGRLASLSVDLASPVTKGQVIGQIEARDYELRVEQAAAALAQSRAQLGLPPGGPDEPLDVEGTAIVRQASATLKEAEANRDRAHKLAKDGLITGVDLDAAEAAAVRAETAVQSAREEVRIRQAAVRQRRSELSLARQQLADAAVRSPIDGVVQARRASVGQYLTAGAPIADLVRIDPLRLRVAVPELEAASVRQGQPVRVTVQGDGAVYAGTVARVAPALDPESRTLLVESDIKNPGHLRPGSLVSAQIVVSSKPAPTVPATAVIRFAGLTKVVTVEGGKAREKQVTTGRTVGDRVEIVSGLSVGESVVARPGSLQQGQPVRVVEGSPGADAR</sequence>
<feature type="domain" description="YknX-like C-terminal permuted SH3-like" evidence="6">
    <location>
        <begin position="355"/>
        <end position="420"/>
    </location>
</feature>
<dbReference type="Gene3D" id="1.10.287.470">
    <property type="entry name" value="Helix hairpin bin"/>
    <property type="match status" value="2"/>
</dbReference>
<evidence type="ECO:0000313" key="8">
    <source>
        <dbReference type="Proteomes" id="UP000295781"/>
    </source>
</evidence>
<dbReference type="InterPro" id="IPR058625">
    <property type="entry name" value="MdtA-like_BSH"/>
</dbReference>
<dbReference type="PANTHER" id="PTHR30469:SF15">
    <property type="entry name" value="HLYD FAMILY OF SECRETION PROTEINS"/>
    <property type="match status" value="1"/>
</dbReference>
<evidence type="ECO:0000313" key="7">
    <source>
        <dbReference type="EMBL" id="AUX21574.1"/>
    </source>
</evidence>
<dbReference type="Gene3D" id="2.40.420.20">
    <property type="match status" value="1"/>
</dbReference>
<dbReference type="GO" id="GO:0015562">
    <property type="term" value="F:efflux transmembrane transporter activity"/>
    <property type="evidence" value="ECO:0007669"/>
    <property type="project" value="TreeGrafter"/>
</dbReference>
<dbReference type="InterPro" id="IPR006143">
    <property type="entry name" value="RND_pump_MFP"/>
</dbReference>
<name>A0A4P2PXM0_SORCE</name>
<dbReference type="InterPro" id="IPR058792">
    <property type="entry name" value="Beta-barrel_RND_2"/>
</dbReference>
<feature type="region of interest" description="Disordered" evidence="3">
    <location>
        <begin position="1"/>
        <end position="20"/>
    </location>
</feature>
<feature type="coiled-coil region" evidence="2">
    <location>
        <begin position="123"/>
        <end position="214"/>
    </location>
</feature>
<gene>
    <name evidence="7" type="ORF">SOCEGT47_020600</name>
</gene>
<keyword evidence="2" id="KW-0175">Coiled coil</keyword>
<protein>
    <submittedName>
        <fullName evidence="7">RND transporter</fullName>
    </submittedName>
</protein>
<evidence type="ECO:0000259" key="4">
    <source>
        <dbReference type="Pfam" id="PF25917"/>
    </source>
</evidence>
<feature type="compositionally biased region" description="Basic residues" evidence="3">
    <location>
        <begin position="11"/>
        <end position="20"/>
    </location>
</feature>
<dbReference type="AlphaFoldDB" id="A0A4P2PXM0"/>
<dbReference type="Gene3D" id="2.40.30.170">
    <property type="match status" value="1"/>
</dbReference>
<evidence type="ECO:0000256" key="3">
    <source>
        <dbReference type="SAM" id="MobiDB-lite"/>
    </source>
</evidence>
<organism evidence="7 8">
    <name type="scientific">Sorangium cellulosum</name>
    <name type="common">Polyangium cellulosum</name>
    <dbReference type="NCBI Taxonomy" id="56"/>
    <lineage>
        <taxon>Bacteria</taxon>
        <taxon>Pseudomonadati</taxon>
        <taxon>Myxococcota</taxon>
        <taxon>Polyangia</taxon>
        <taxon>Polyangiales</taxon>
        <taxon>Polyangiaceae</taxon>
        <taxon>Sorangium</taxon>
    </lineage>
</organism>
<proteinExistence type="inferred from homology"/>
<accession>A0A4P2PXM0</accession>
<dbReference type="GO" id="GO:1990281">
    <property type="term" value="C:efflux pump complex"/>
    <property type="evidence" value="ECO:0007669"/>
    <property type="project" value="TreeGrafter"/>
</dbReference>
<evidence type="ECO:0000259" key="5">
    <source>
        <dbReference type="Pfam" id="PF25954"/>
    </source>
</evidence>
<dbReference type="InterPro" id="IPR058637">
    <property type="entry name" value="YknX-like_C"/>
</dbReference>
<comment type="similarity">
    <text evidence="1">Belongs to the membrane fusion protein (MFP) (TC 8.A.1) family.</text>
</comment>
<dbReference type="Pfam" id="PF25954">
    <property type="entry name" value="Beta-barrel_RND_2"/>
    <property type="match status" value="1"/>
</dbReference>
<feature type="domain" description="Multidrug resistance protein MdtA-like barrel-sandwich hybrid" evidence="4">
    <location>
        <begin position="89"/>
        <end position="266"/>
    </location>
</feature>
<evidence type="ECO:0000256" key="1">
    <source>
        <dbReference type="ARBA" id="ARBA00009477"/>
    </source>
</evidence>
<feature type="domain" description="CusB-like beta-barrel" evidence="5">
    <location>
        <begin position="277"/>
        <end position="346"/>
    </location>
</feature>
<evidence type="ECO:0000256" key="2">
    <source>
        <dbReference type="SAM" id="Coils"/>
    </source>
</evidence>
<dbReference type="PANTHER" id="PTHR30469">
    <property type="entry name" value="MULTIDRUG RESISTANCE PROTEIN MDTA"/>
    <property type="match status" value="1"/>
</dbReference>
<dbReference type="NCBIfam" id="TIGR01730">
    <property type="entry name" value="RND_mfp"/>
    <property type="match status" value="1"/>
</dbReference>
<dbReference type="SUPFAM" id="SSF111369">
    <property type="entry name" value="HlyD-like secretion proteins"/>
    <property type="match status" value="2"/>
</dbReference>
<dbReference type="Gene3D" id="2.40.50.100">
    <property type="match status" value="2"/>
</dbReference>
<dbReference type="Pfam" id="PF25917">
    <property type="entry name" value="BSH_RND"/>
    <property type="match status" value="1"/>
</dbReference>
<feature type="region of interest" description="Disordered" evidence="3">
    <location>
        <begin position="43"/>
        <end position="62"/>
    </location>
</feature>